<dbReference type="Gene3D" id="1.10.260.40">
    <property type="entry name" value="lambda repressor-like DNA-binding domains"/>
    <property type="match status" value="1"/>
</dbReference>
<keyword evidence="3" id="KW-1185">Reference proteome</keyword>
<organism evidence="2 3">
    <name type="scientific">Solibaculum intestinale</name>
    <dbReference type="NCBI Taxonomy" id="3133165"/>
    <lineage>
        <taxon>Bacteria</taxon>
        <taxon>Bacillati</taxon>
        <taxon>Bacillota</taxon>
        <taxon>Clostridia</taxon>
        <taxon>Eubacteriales</taxon>
        <taxon>Oscillospiraceae</taxon>
        <taxon>Solibaculum</taxon>
    </lineage>
</organism>
<gene>
    <name evidence="2" type="ORF">WMO26_01700</name>
</gene>
<dbReference type="SUPFAM" id="SSF47413">
    <property type="entry name" value="lambda repressor-like DNA-binding domains"/>
    <property type="match status" value="1"/>
</dbReference>
<dbReference type="InterPro" id="IPR010982">
    <property type="entry name" value="Lambda_DNA-bd_dom_sf"/>
</dbReference>
<comment type="caution">
    <text evidence="2">The sequence shown here is derived from an EMBL/GenBank/DDBJ whole genome shotgun (WGS) entry which is preliminary data.</text>
</comment>
<sequence length="99" mass="11385">MKSKNTDTQDNKLNIFRLLRIARDIKVKDLAQELSVTPAYINAIENGERFPSDRLLKDYAQALGVEKDTILNFKLEDQKNKKFENVLLSLLQMICNTGN</sequence>
<dbReference type="EMBL" id="JBBMFD010000001">
    <property type="protein sequence ID" value="MEQ2439537.1"/>
    <property type="molecule type" value="Genomic_DNA"/>
</dbReference>
<evidence type="ECO:0000259" key="1">
    <source>
        <dbReference type="PROSITE" id="PS50943"/>
    </source>
</evidence>
<protein>
    <submittedName>
        <fullName evidence="2">Helix-turn-helix transcriptional regulator</fullName>
    </submittedName>
</protein>
<evidence type="ECO:0000313" key="3">
    <source>
        <dbReference type="Proteomes" id="UP001489509"/>
    </source>
</evidence>
<dbReference type="CDD" id="cd00093">
    <property type="entry name" value="HTH_XRE"/>
    <property type="match status" value="1"/>
</dbReference>
<dbReference type="PROSITE" id="PS50943">
    <property type="entry name" value="HTH_CROC1"/>
    <property type="match status" value="1"/>
</dbReference>
<reference evidence="2 3" key="1">
    <citation type="submission" date="2024-03" db="EMBL/GenBank/DDBJ databases">
        <title>Human intestinal bacterial collection.</title>
        <authorList>
            <person name="Pauvert C."/>
            <person name="Hitch T.C.A."/>
            <person name="Clavel T."/>
        </authorList>
    </citation>
    <scope>NUCLEOTIDE SEQUENCE [LARGE SCALE GENOMIC DNA]</scope>
    <source>
        <strain evidence="2 3">CLA-JM-H44</strain>
    </source>
</reference>
<proteinExistence type="predicted"/>
<accession>A0ABV1DWW4</accession>
<dbReference type="RefSeq" id="WP_349217795.1">
    <property type="nucleotide sequence ID" value="NZ_JBBMFD010000001.1"/>
</dbReference>
<name>A0ABV1DWW4_9FIRM</name>
<evidence type="ECO:0000313" key="2">
    <source>
        <dbReference type="EMBL" id="MEQ2439537.1"/>
    </source>
</evidence>
<feature type="domain" description="HTH cro/C1-type" evidence="1">
    <location>
        <begin position="16"/>
        <end position="70"/>
    </location>
</feature>
<dbReference type="SMART" id="SM00530">
    <property type="entry name" value="HTH_XRE"/>
    <property type="match status" value="1"/>
</dbReference>
<dbReference type="InterPro" id="IPR001387">
    <property type="entry name" value="Cro/C1-type_HTH"/>
</dbReference>
<dbReference type="Pfam" id="PF01381">
    <property type="entry name" value="HTH_3"/>
    <property type="match status" value="1"/>
</dbReference>
<dbReference type="Proteomes" id="UP001489509">
    <property type="component" value="Unassembled WGS sequence"/>
</dbReference>